<proteinExistence type="inferred from homology"/>
<evidence type="ECO:0000256" key="1">
    <source>
        <dbReference type="ARBA" id="ARBA00007074"/>
    </source>
</evidence>
<gene>
    <name evidence="6" type="ORF">HH303_16350</name>
</gene>
<sequence>MTGPTLTVVDTLATEPPDRRRNLYRSDLADISLKGRVTADRFIEGTPAQICLPVVPVRREPDMAMARETEYLQGESVRVYDRANGWAWVQSQRDLYTGYIDERALAQDQPLPTHRVSVRSSHLYPAPDVKRFATSALSFGSRVTVVDRQNRWSRIADGQWIYSEHLMPVGTYESDAVSVAQRFLEAPYLWGGRSNQGLDCSAMVQFALEACGVPCPRDTDMQEREVGYPLSVSHADLQRGDLVFWPGHVGMMVNETHAIHANATDMAVRIWPLDRMEDHIRRVENLEIRSIRRLR</sequence>
<dbReference type="PROSITE" id="PS51935">
    <property type="entry name" value="NLPC_P60"/>
    <property type="match status" value="1"/>
</dbReference>
<dbReference type="SUPFAM" id="SSF54001">
    <property type="entry name" value="Cysteine proteinases"/>
    <property type="match status" value="1"/>
</dbReference>
<keyword evidence="4" id="KW-0788">Thiol protease</keyword>
<dbReference type="InterPro" id="IPR041382">
    <property type="entry name" value="SH3_16"/>
</dbReference>
<reference evidence="6 7" key="1">
    <citation type="submission" date="2020-04" db="EMBL/GenBank/DDBJ databases">
        <title>Rhodospirillaceae bacterium KN72 isolated from deep sea.</title>
        <authorList>
            <person name="Zhang D.-C."/>
        </authorList>
    </citation>
    <scope>NUCLEOTIDE SEQUENCE [LARGE SCALE GENOMIC DNA]</scope>
    <source>
        <strain evidence="6 7">KN72</strain>
    </source>
</reference>
<evidence type="ECO:0000256" key="2">
    <source>
        <dbReference type="ARBA" id="ARBA00022670"/>
    </source>
</evidence>
<evidence type="ECO:0000256" key="3">
    <source>
        <dbReference type="ARBA" id="ARBA00022801"/>
    </source>
</evidence>
<dbReference type="InterPro" id="IPR038765">
    <property type="entry name" value="Papain-like_cys_pep_sf"/>
</dbReference>
<dbReference type="GO" id="GO:0008234">
    <property type="term" value="F:cysteine-type peptidase activity"/>
    <property type="evidence" value="ECO:0007669"/>
    <property type="project" value="UniProtKB-KW"/>
</dbReference>
<dbReference type="InterPro" id="IPR000064">
    <property type="entry name" value="NLP_P60_dom"/>
</dbReference>
<dbReference type="Pfam" id="PF18348">
    <property type="entry name" value="SH3_16"/>
    <property type="match status" value="1"/>
</dbReference>
<evidence type="ECO:0000313" key="7">
    <source>
        <dbReference type="Proteomes" id="UP000539372"/>
    </source>
</evidence>
<keyword evidence="7" id="KW-1185">Reference proteome</keyword>
<organism evidence="6 7">
    <name type="scientific">Pacificispira spongiicola</name>
    <dbReference type="NCBI Taxonomy" id="2729598"/>
    <lineage>
        <taxon>Bacteria</taxon>
        <taxon>Pseudomonadati</taxon>
        <taxon>Pseudomonadota</taxon>
        <taxon>Alphaproteobacteria</taxon>
        <taxon>Rhodospirillales</taxon>
        <taxon>Rhodospirillaceae</taxon>
        <taxon>Pacificispira</taxon>
    </lineage>
</organism>
<dbReference type="Gene3D" id="2.30.30.40">
    <property type="entry name" value="SH3 Domains"/>
    <property type="match status" value="1"/>
</dbReference>
<comment type="similarity">
    <text evidence="1">Belongs to the peptidase C40 family.</text>
</comment>
<keyword evidence="3" id="KW-0378">Hydrolase</keyword>
<dbReference type="PANTHER" id="PTHR47359">
    <property type="entry name" value="PEPTIDOGLYCAN DL-ENDOPEPTIDASE CWLO"/>
    <property type="match status" value="1"/>
</dbReference>
<comment type="caution">
    <text evidence="6">The sequence shown here is derived from an EMBL/GenBank/DDBJ whole genome shotgun (WGS) entry which is preliminary data.</text>
</comment>
<evidence type="ECO:0000256" key="4">
    <source>
        <dbReference type="ARBA" id="ARBA00022807"/>
    </source>
</evidence>
<protein>
    <submittedName>
        <fullName evidence="6">C40 family peptidase</fullName>
    </submittedName>
</protein>
<accession>A0A7Y0E434</accession>
<evidence type="ECO:0000259" key="5">
    <source>
        <dbReference type="PROSITE" id="PS51935"/>
    </source>
</evidence>
<evidence type="ECO:0000313" key="6">
    <source>
        <dbReference type="EMBL" id="NMM46066.1"/>
    </source>
</evidence>
<dbReference type="Gene3D" id="3.90.1720.10">
    <property type="entry name" value="endopeptidase domain like (from Nostoc punctiforme)"/>
    <property type="match status" value="1"/>
</dbReference>
<feature type="domain" description="NlpC/P60" evidence="5">
    <location>
        <begin position="170"/>
        <end position="295"/>
    </location>
</feature>
<dbReference type="Pfam" id="PF00877">
    <property type="entry name" value="NLPC_P60"/>
    <property type="match status" value="1"/>
</dbReference>
<keyword evidence="2" id="KW-0645">Protease</keyword>
<dbReference type="GO" id="GO:0006508">
    <property type="term" value="P:proteolysis"/>
    <property type="evidence" value="ECO:0007669"/>
    <property type="project" value="UniProtKB-KW"/>
</dbReference>
<dbReference type="RefSeq" id="WP_169626459.1">
    <property type="nucleotide sequence ID" value="NZ_JABBNT010000005.1"/>
</dbReference>
<name>A0A7Y0E434_9PROT</name>
<dbReference type="AlphaFoldDB" id="A0A7Y0E434"/>
<dbReference type="EMBL" id="JABBNT010000005">
    <property type="protein sequence ID" value="NMM46066.1"/>
    <property type="molecule type" value="Genomic_DNA"/>
</dbReference>
<dbReference type="InterPro" id="IPR051794">
    <property type="entry name" value="PG_Endopeptidase_C40"/>
</dbReference>
<dbReference type="Proteomes" id="UP000539372">
    <property type="component" value="Unassembled WGS sequence"/>
</dbReference>
<dbReference type="PANTHER" id="PTHR47359:SF3">
    <property type="entry name" value="NLP_P60 DOMAIN-CONTAINING PROTEIN-RELATED"/>
    <property type="match status" value="1"/>
</dbReference>